<keyword evidence="1" id="KW-0862">Zinc</keyword>
<dbReference type="SUPFAM" id="SSF56672">
    <property type="entry name" value="DNA/RNA polymerases"/>
    <property type="match status" value="1"/>
</dbReference>
<dbReference type="InterPro" id="IPR043502">
    <property type="entry name" value="DNA/RNA_pol_sf"/>
</dbReference>
<keyword evidence="1" id="KW-0479">Metal-binding</keyword>
<comment type="caution">
    <text evidence="4">The sequence shown here is derived from an EMBL/GenBank/DDBJ whole genome shotgun (WGS) entry which is preliminary data.</text>
</comment>
<dbReference type="PANTHER" id="PTHR47027">
    <property type="entry name" value="REVERSE TRANSCRIPTASE DOMAIN-CONTAINING PROTEIN"/>
    <property type="match status" value="1"/>
</dbReference>
<name>A0A6A4VM02_AMPAM</name>
<dbReference type="PANTHER" id="PTHR47027:SF20">
    <property type="entry name" value="REVERSE TRANSCRIPTASE-LIKE PROTEIN WITH RNA-DIRECTED DNA POLYMERASE DOMAIN"/>
    <property type="match status" value="1"/>
</dbReference>
<evidence type="ECO:0000259" key="3">
    <source>
        <dbReference type="PROSITE" id="PS50878"/>
    </source>
</evidence>
<dbReference type="PROSITE" id="PS00028">
    <property type="entry name" value="ZINC_FINGER_C2H2_1"/>
    <property type="match status" value="1"/>
</dbReference>
<feature type="domain" description="C2H2-type" evidence="2">
    <location>
        <begin position="297"/>
        <end position="325"/>
    </location>
</feature>
<keyword evidence="1" id="KW-0863">Zinc-finger</keyword>
<dbReference type="AlphaFoldDB" id="A0A6A4VM02"/>
<organism evidence="4 5">
    <name type="scientific">Amphibalanus amphitrite</name>
    <name type="common">Striped barnacle</name>
    <name type="synonym">Balanus amphitrite</name>
    <dbReference type="NCBI Taxonomy" id="1232801"/>
    <lineage>
        <taxon>Eukaryota</taxon>
        <taxon>Metazoa</taxon>
        <taxon>Ecdysozoa</taxon>
        <taxon>Arthropoda</taxon>
        <taxon>Crustacea</taxon>
        <taxon>Multicrustacea</taxon>
        <taxon>Cirripedia</taxon>
        <taxon>Thoracica</taxon>
        <taxon>Thoracicalcarea</taxon>
        <taxon>Balanomorpha</taxon>
        <taxon>Balanoidea</taxon>
        <taxon>Balanidae</taxon>
        <taxon>Amphibalaninae</taxon>
        <taxon>Amphibalanus</taxon>
    </lineage>
</organism>
<dbReference type="PROSITE" id="PS50878">
    <property type="entry name" value="RT_POL"/>
    <property type="match status" value="1"/>
</dbReference>
<dbReference type="Gene3D" id="3.30.70.270">
    <property type="match status" value="1"/>
</dbReference>
<reference evidence="4 5" key="1">
    <citation type="submission" date="2019-07" db="EMBL/GenBank/DDBJ databases">
        <title>Draft genome assembly of a fouling barnacle, Amphibalanus amphitrite (Darwin, 1854): The first reference genome for Thecostraca.</title>
        <authorList>
            <person name="Kim W."/>
        </authorList>
    </citation>
    <scope>NUCLEOTIDE SEQUENCE [LARGE SCALE GENOMIC DNA]</scope>
    <source>
        <strain evidence="4">SNU_AA5</strain>
        <tissue evidence="4">Soma without cirri and trophi</tissue>
    </source>
</reference>
<dbReference type="Pfam" id="PF00078">
    <property type="entry name" value="RVT_1"/>
    <property type="match status" value="1"/>
</dbReference>
<feature type="domain" description="Reverse transcriptase" evidence="3">
    <location>
        <begin position="1"/>
        <end position="180"/>
    </location>
</feature>
<evidence type="ECO:0000256" key="1">
    <source>
        <dbReference type="PROSITE-ProRule" id="PRU00042"/>
    </source>
</evidence>
<keyword evidence="5" id="KW-1185">Reference proteome</keyword>
<dbReference type="InterPro" id="IPR000477">
    <property type="entry name" value="RT_dom"/>
</dbReference>
<gene>
    <name evidence="4" type="primary">PO21_1</name>
    <name evidence="4" type="ORF">FJT64_009485</name>
</gene>
<proteinExistence type="predicted"/>
<sequence>MAHSRDTQLEVYDVHGGVGLSARVKGHETLIRERRRLRAGVSDDDDGLPHPAIRVVEDLYTDATTEIRRDTHIQTTRGVHQGDPWSPWLFNAVMDEAITPTINSGDGDLPVLAFADDLVITARTPQMLQHRIDAVTEALPKAGLTANPSKCWTLVHRVDGRNKRRYVDTTTPITISGTTLPSLGVLGETKTRSGGRTTCDAGCNRPETLGHISQTCPRIHEAMTSHHDNTLSQVDGYLGDKGATTIREPTIRTAAGVRRPDLLVAVPGLAAVLDAQVVADNADLEDAHQKKVRYYNNECPDCARRFATFAGRRLHQRRAHLAEFHRGVVEDRAALKKARWDPKERQLMAMREAGMVRQGTKNLNLALAETMKERLAGWRRSLQTTEQEAEAHFLGQAERIAPLAMQQRFLDVRLWVPAIVDKYLESTVAEDLLRALTGPILPCEEEGGWILTQKNSGKLRTATLRGHIRVLGDFIDYLFTDALALGFDAQRWSPLIGVSQFDNKRFDCLCSSAVFAAGCMLLVS</sequence>
<dbReference type="InterPro" id="IPR043128">
    <property type="entry name" value="Rev_trsase/Diguanyl_cyclase"/>
</dbReference>
<protein>
    <submittedName>
        <fullName evidence="4">Retrovirus-related Pol polyprotein from type-1 retrotransposable element R2</fullName>
    </submittedName>
</protein>
<evidence type="ECO:0000259" key="2">
    <source>
        <dbReference type="PROSITE" id="PS50157"/>
    </source>
</evidence>
<dbReference type="PROSITE" id="PS50157">
    <property type="entry name" value="ZINC_FINGER_C2H2_2"/>
    <property type="match status" value="1"/>
</dbReference>
<accession>A0A6A4VM02</accession>
<dbReference type="InterPro" id="IPR013087">
    <property type="entry name" value="Znf_C2H2_type"/>
</dbReference>
<evidence type="ECO:0000313" key="4">
    <source>
        <dbReference type="EMBL" id="KAF0292544.1"/>
    </source>
</evidence>
<dbReference type="Proteomes" id="UP000440578">
    <property type="component" value="Unassembled WGS sequence"/>
</dbReference>
<dbReference type="EMBL" id="VIIS01001805">
    <property type="protein sequence ID" value="KAF0292544.1"/>
    <property type="molecule type" value="Genomic_DNA"/>
</dbReference>
<evidence type="ECO:0000313" key="5">
    <source>
        <dbReference type="Proteomes" id="UP000440578"/>
    </source>
</evidence>
<dbReference type="GO" id="GO:0071897">
    <property type="term" value="P:DNA biosynthetic process"/>
    <property type="evidence" value="ECO:0007669"/>
    <property type="project" value="UniProtKB-ARBA"/>
</dbReference>
<dbReference type="GO" id="GO:0008270">
    <property type="term" value="F:zinc ion binding"/>
    <property type="evidence" value="ECO:0007669"/>
    <property type="project" value="UniProtKB-KW"/>
</dbReference>